<proteinExistence type="predicted"/>
<dbReference type="SUPFAM" id="SSF69989">
    <property type="entry name" value="C-terminal domain of PLC-beta"/>
    <property type="match status" value="1"/>
</dbReference>
<dbReference type="EMBL" id="CP014585">
    <property type="protein sequence ID" value="ANZ76224.1"/>
    <property type="molecule type" value="Genomic_DNA"/>
</dbReference>
<dbReference type="InterPro" id="IPR001623">
    <property type="entry name" value="DnaJ_domain"/>
</dbReference>
<feature type="domain" description="J" evidence="3">
    <location>
        <begin position="6"/>
        <end position="71"/>
    </location>
</feature>
<dbReference type="CDD" id="cd06257">
    <property type="entry name" value="DnaJ"/>
    <property type="match status" value="1"/>
</dbReference>
<dbReference type="GO" id="GO:0005829">
    <property type="term" value="C:cytosol"/>
    <property type="evidence" value="ECO:0007669"/>
    <property type="project" value="UniProtKB-ARBA"/>
</dbReference>
<dbReference type="InterPro" id="IPR026894">
    <property type="entry name" value="DnaJ_X"/>
</dbReference>
<name>A0A1B2JDT1_PICPA</name>
<dbReference type="SUPFAM" id="SSF46565">
    <property type="entry name" value="Chaperone J-domain"/>
    <property type="match status" value="1"/>
</dbReference>
<dbReference type="Proteomes" id="UP000094565">
    <property type="component" value="Chromosome 2"/>
</dbReference>
<feature type="region of interest" description="Disordered" evidence="2">
    <location>
        <begin position="123"/>
        <end position="158"/>
    </location>
</feature>
<evidence type="ECO:0000256" key="1">
    <source>
        <dbReference type="ARBA" id="ARBA00023186"/>
    </source>
</evidence>
<evidence type="ECO:0000313" key="5">
    <source>
        <dbReference type="Proteomes" id="UP000094565"/>
    </source>
</evidence>
<keyword evidence="5" id="KW-1185">Reference proteome</keyword>
<accession>A0A1B2JDT1</accession>
<reference evidence="4 5" key="1">
    <citation type="submission" date="2016-02" db="EMBL/GenBank/DDBJ databases">
        <title>Comparative genomic and transcriptomic foundation for Pichia pastoris.</title>
        <authorList>
            <person name="Love K.R."/>
            <person name="Shah K.A."/>
            <person name="Whittaker C.A."/>
            <person name="Wu J."/>
            <person name="Bartlett M.C."/>
            <person name="Ma D."/>
            <person name="Leeson R.L."/>
            <person name="Priest M."/>
            <person name="Young S.K."/>
            <person name="Love J.C."/>
        </authorList>
    </citation>
    <scope>NUCLEOTIDE SEQUENCE [LARGE SCALE GENOMIC DNA]</scope>
    <source>
        <strain evidence="4 5">ATCC 28485</strain>
    </source>
</reference>
<dbReference type="PANTHER" id="PTHR45006">
    <property type="entry name" value="DNAJ-LIKE PROTEIN 1"/>
    <property type="match status" value="1"/>
</dbReference>
<dbReference type="InterPro" id="IPR036869">
    <property type="entry name" value="J_dom_sf"/>
</dbReference>
<dbReference type="Gene3D" id="1.10.287.110">
    <property type="entry name" value="DnaJ domain"/>
    <property type="match status" value="1"/>
</dbReference>
<dbReference type="InterPro" id="IPR052814">
    <property type="entry name" value="Peroxisomal_DnaJ"/>
</dbReference>
<dbReference type="FunFam" id="1.10.287.110:FF:000028">
    <property type="entry name" value="DnaJ domain protein"/>
    <property type="match status" value="1"/>
</dbReference>
<protein>
    <submittedName>
        <fullName evidence="4">BA75_03063T0</fullName>
    </submittedName>
</protein>
<organism evidence="4 5">
    <name type="scientific">Komagataella pastoris</name>
    <name type="common">Yeast</name>
    <name type="synonym">Pichia pastoris</name>
    <dbReference type="NCBI Taxonomy" id="4922"/>
    <lineage>
        <taxon>Eukaryota</taxon>
        <taxon>Fungi</taxon>
        <taxon>Dikarya</taxon>
        <taxon>Ascomycota</taxon>
        <taxon>Saccharomycotina</taxon>
        <taxon>Pichiomycetes</taxon>
        <taxon>Pichiales</taxon>
        <taxon>Pichiaceae</taxon>
        <taxon>Komagataella</taxon>
    </lineage>
</organism>
<keyword evidence="1" id="KW-0143">Chaperone</keyword>
<evidence type="ECO:0000256" key="2">
    <source>
        <dbReference type="SAM" id="MobiDB-lite"/>
    </source>
</evidence>
<dbReference type="PROSITE" id="PS50076">
    <property type="entry name" value="DNAJ_2"/>
    <property type="match status" value="1"/>
</dbReference>
<dbReference type="InterPro" id="IPR018253">
    <property type="entry name" value="DnaJ_domain_CS"/>
</dbReference>
<feature type="compositionally biased region" description="Polar residues" evidence="2">
    <location>
        <begin position="128"/>
        <end position="140"/>
    </location>
</feature>
<dbReference type="PANTHER" id="PTHR45006:SF1">
    <property type="entry name" value="DNAJ-LIKE PROTEIN 1"/>
    <property type="match status" value="1"/>
</dbReference>
<dbReference type="PROSITE" id="PS00636">
    <property type="entry name" value="DNAJ_1"/>
    <property type="match status" value="1"/>
</dbReference>
<evidence type="ECO:0000313" key="4">
    <source>
        <dbReference type="EMBL" id="ANZ76224.1"/>
    </source>
</evidence>
<dbReference type="AlphaFoldDB" id="A0A1B2JDT1"/>
<evidence type="ECO:0000259" key="3">
    <source>
        <dbReference type="PROSITE" id="PS50076"/>
    </source>
</evidence>
<dbReference type="SMART" id="SM00271">
    <property type="entry name" value="DnaJ"/>
    <property type="match status" value="1"/>
</dbReference>
<dbReference type="PRINTS" id="PR00625">
    <property type="entry name" value="JDOMAIN"/>
</dbReference>
<dbReference type="GO" id="GO:0016558">
    <property type="term" value="P:protein import into peroxisome matrix"/>
    <property type="evidence" value="ECO:0007669"/>
    <property type="project" value="TreeGrafter"/>
</dbReference>
<sequence length="417" mass="47929">MVKDTEYYDVLGVSPDAKDIDIKKAYRKKAMLTHPDKNPNDSEAAKKFQIIGEAYQVLKDPQLRKNYDEFGKEQAIPEQGFEDPGEMFSSIFGGESFKDWIGELSMMKDLTRTTEVLEKLDIDEETVPETTDVSHLNSDNSEAKPTLTEKDRKKKVTAKQREELLKLRDEQREEQKKRVEELSEKLVNKINLLVDTTQESEIKPESIQNFKDKVLNKEIEDMKIESFGLEMLHLIGKIYIFQSTSFIKAQKPIMGKFSKVLFSVKQKHNSAKSLFGMLSSAVDAQTTMEEISKMQEKSDSLDDYTKAEMDRLMTGKALHTAWVSSKYEIQNTLKRVCANILHDKTVNLSIRVMRAKALLIIGNEFLNAKRSPDEEEDARVFEELVNEAKGVRVRDLRNPKRHNPITVDMHENVNGKE</sequence>
<dbReference type="OrthoDB" id="552049at2759"/>
<dbReference type="Pfam" id="PF14308">
    <property type="entry name" value="DnaJ-X"/>
    <property type="match status" value="1"/>
</dbReference>
<gene>
    <name evidence="4" type="primary">CAJ1</name>
    <name evidence="4" type="ORF">ATY40_BA7503063</name>
</gene>
<dbReference type="Pfam" id="PF00226">
    <property type="entry name" value="DnaJ"/>
    <property type="match status" value="1"/>
</dbReference>